<name>A0ABT8SWG8_9HYPH</name>
<dbReference type="SUPFAM" id="SSF56801">
    <property type="entry name" value="Acetyl-CoA synthetase-like"/>
    <property type="match status" value="1"/>
</dbReference>
<evidence type="ECO:0000313" key="1">
    <source>
        <dbReference type="EMBL" id="MDO1582795.1"/>
    </source>
</evidence>
<dbReference type="Proteomes" id="UP001169006">
    <property type="component" value="Unassembled WGS sequence"/>
</dbReference>
<reference evidence="1" key="2">
    <citation type="submission" date="2023-07" db="EMBL/GenBank/DDBJ databases">
        <authorList>
            <person name="Sun H."/>
        </authorList>
    </citation>
    <scope>NUCLEOTIDE SEQUENCE</scope>
    <source>
        <strain evidence="1">05753</strain>
    </source>
</reference>
<proteinExistence type="predicted"/>
<accession>A0ABT8SWG8</accession>
<evidence type="ECO:0000313" key="2">
    <source>
        <dbReference type="Proteomes" id="UP001169006"/>
    </source>
</evidence>
<gene>
    <name evidence="1" type="ORF">Q2T52_11950</name>
</gene>
<organism evidence="1 2">
    <name type="scientific">Rhizobium oryzicola</name>
    <dbReference type="NCBI Taxonomy" id="1232668"/>
    <lineage>
        <taxon>Bacteria</taxon>
        <taxon>Pseudomonadati</taxon>
        <taxon>Pseudomonadota</taxon>
        <taxon>Alphaproteobacteria</taxon>
        <taxon>Hyphomicrobiales</taxon>
        <taxon>Rhizobiaceae</taxon>
        <taxon>Rhizobium/Agrobacterium group</taxon>
        <taxon>Rhizobium</taxon>
    </lineage>
</organism>
<dbReference type="PANTHER" id="PTHR36932:SF1">
    <property type="entry name" value="CAPSULAR POLYSACCHARIDE BIOSYNTHESIS PROTEIN"/>
    <property type="match status" value="1"/>
</dbReference>
<dbReference type="Gene3D" id="3.40.50.12780">
    <property type="entry name" value="N-terminal domain of ligase-like"/>
    <property type="match status" value="1"/>
</dbReference>
<dbReference type="InterPro" id="IPR053158">
    <property type="entry name" value="CapK_Type1_Caps_Biosynth"/>
</dbReference>
<keyword evidence="2" id="KW-1185">Reference proteome</keyword>
<reference evidence="1" key="1">
    <citation type="journal article" date="2015" name="Int. J. Syst. Evol. Microbiol.">
        <title>Rhizobium oryzicola sp. nov., potential plant-growth-promoting endophytic bacteria isolated from rice roots.</title>
        <authorList>
            <person name="Zhang X.X."/>
            <person name="Gao J.S."/>
            <person name="Cao Y.H."/>
            <person name="Sheirdil R.A."/>
            <person name="Wang X.C."/>
            <person name="Zhang L."/>
        </authorList>
    </citation>
    <scope>NUCLEOTIDE SEQUENCE</scope>
    <source>
        <strain evidence="1">05753</strain>
    </source>
</reference>
<sequence length="471" mass="53511">MKAMDILRGLYVRSPRFVQNAARPLVSLVPTQLKFGRSYADWRQRISRAAVDPAFAADQHLVSLRKVIAKAQAGSPFYRDQMESAFGKAFDPSRLMPEDVRRLPVQTKSSFKAAGDAVLAVPRRQLDRAETSGSNGEPSFAFYLDKDRSPREMAFVYDGWSRIGFDENTPRASFRGFAFDNESQVYDWDPALKELRCAVFPLGEQEAARYVDEIDRRQIQYFYGYPSAIELFCRRLVQIGRKPQRPILGILPISEPLYDHQRRLMRSVLGPVQLAPFYGLSEKVAFAIELEGDEGIYEFNPLYGLTELLDEDDNPVTEAGREGRIVATGFLSTGMPFIRYDTRDFARLVELPTADNGYRLRIAGLAPRRKPGFLISFEGQRIAALDIAPEDPEFFKGISEYQFYQNQPGIVIMRYILSEGGSVADVERMANHFAEKVRHTLSFEPQQVTKIAGGRSGKRAFIDQQLDLEFY</sequence>
<protein>
    <recommendedName>
        <fullName evidence="3">Phenylacetate--CoA ligase family protein</fullName>
    </recommendedName>
</protein>
<dbReference type="EMBL" id="JAUKWQ010000003">
    <property type="protein sequence ID" value="MDO1582795.1"/>
    <property type="molecule type" value="Genomic_DNA"/>
</dbReference>
<comment type="caution">
    <text evidence="1">The sequence shown here is derived from an EMBL/GenBank/DDBJ whole genome shotgun (WGS) entry which is preliminary data.</text>
</comment>
<dbReference type="PANTHER" id="PTHR36932">
    <property type="entry name" value="CAPSULAR POLYSACCHARIDE BIOSYNTHESIS PROTEIN"/>
    <property type="match status" value="1"/>
</dbReference>
<dbReference type="RefSeq" id="WP_302076966.1">
    <property type="nucleotide sequence ID" value="NZ_JAUKWQ010000003.1"/>
</dbReference>
<dbReference type="InterPro" id="IPR042099">
    <property type="entry name" value="ANL_N_sf"/>
</dbReference>
<evidence type="ECO:0008006" key="3">
    <source>
        <dbReference type="Google" id="ProtNLM"/>
    </source>
</evidence>